<organism evidence="2 3">
    <name type="scientific">Actinidia rufa</name>
    <dbReference type="NCBI Taxonomy" id="165716"/>
    <lineage>
        <taxon>Eukaryota</taxon>
        <taxon>Viridiplantae</taxon>
        <taxon>Streptophyta</taxon>
        <taxon>Embryophyta</taxon>
        <taxon>Tracheophyta</taxon>
        <taxon>Spermatophyta</taxon>
        <taxon>Magnoliopsida</taxon>
        <taxon>eudicotyledons</taxon>
        <taxon>Gunneridae</taxon>
        <taxon>Pentapetalae</taxon>
        <taxon>asterids</taxon>
        <taxon>Ericales</taxon>
        <taxon>Actinidiaceae</taxon>
        <taxon>Actinidia</taxon>
    </lineage>
</organism>
<evidence type="ECO:0000256" key="1">
    <source>
        <dbReference type="SAM" id="Phobius"/>
    </source>
</evidence>
<accession>A0A7J0EG47</accession>
<sequence>MHLDGERNLNLAYLGGLRPRLPLKQNIVEDQNDEDCRPWRHRLSMAFNLGSFLRITLLLLLIVAIATAFLTLPVEKVRFRF</sequence>
<gene>
    <name evidence="2" type="ORF">Acr_03g0019500</name>
</gene>
<keyword evidence="1" id="KW-1133">Transmembrane helix</keyword>
<name>A0A7J0EG47_9ERIC</name>
<comment type="caution">
    <text evidence="2">The sequence shown here is derived from an EMBL/GenBank/DDBJ whole genome shotgun (WGS) entry which is preliminary data.</text>
</comment>
<keyword evidence="1" id="KW-0812">Transmembrane</keyword>
<evidence type="ECO:0000313" key="3">
    <source>
        <dbReference type="Proteomes" id="UP000585474"/>
    </source>
</evidence>
<proteinExistence type="predicted"/>
<protein>
    <submittedName>
        <fullName evidence="2">Uncharacterized protein</fullName>
    </submittedName>
</protein>
<keyword evidence="3" id="KW-1185">Reference proteome</keyword>
<evidence type="ECO:0000313" key="2">
    <source>
        <dbReference type="EMBL" id="GFY85176.1"/>
    </source>
</evidence>
<keyword evidence="1" id="KW-0472">Membrane</keyword>
<dbReference type="EMBL" id="BJWL01000003">
    <property type="protein sequence ID" value="GFY85176.1"/>
    <property type="molecule type" value="Genomic_DNA"/>
</dbReference>
<dbReference type="AlphaFoldDB" id="A0A7J0EG47"/>
<feature type="transmembrane region" description="Helical" evidence="1">
    <location>
        <begin position="52"/>
        <end position="72"/>
    </location>
</feature>
<dbReference type="Proteomes" id="UP000585474">
    <property type="component" value="Unassembled WGS sequence"/>
</dbReference>
<reference evidence="2 3" key="1">
    <citation type="submission" date="2019-07" db="EMBL/GenBank/DDBJ databases">
        <title>De Novo Assembly of kiwifruit Actinidia rufa.</title>
        <authorList>
            <person name="Sugita-Konishi S."/>
            <person name="Sato K."/>
            <person name="Mori E."/>
            <person name="Abe Y."/>
            <person name="Kisaki G."/>
            <person name="Hamano K."/>
            <person name="Suezawa K."/>
            <person name="Otani M."/>
            <person name="Fukuda T."/>
            <person name="Manabe T."/>
            <person name="Gomi K."/>
            <person name="Tabuchi M."/>
            <person name="Akimitsu K."/>
            <person name="Kataoka I."/>
        </authorList>
    </citation>
    <scope>NUCLEOTIDE SEQUENCE [LARGE SCALE GENOMIC DNA]</scope>
    <source>
        <strain evidence="3">cv. Fuchu</strain>
    </source>
</reference>